<evidence type="ECO:0000313" key="2">
    <source>
        <dbReference type="Proteomes" id="UP000013190"/>
    </source>
</evidence>
<sequence length="181" mass="20763">MPRWMYGVLGLAIAWLVWTQVLKPAPNISQMTTQQGVQINALESYEGAFRVLSREDYNLGREAEFSPMDIAVGWGDMANPQIYKQIDVSQSNRWYHWRIDHQPPISLREIATHSANMHLVPANAYVASQMKKIKKDDLVYLKGSLIEIQTKDGWHWKSSLSREDTGNGACELMQVDQISWQ</sequence>
<reference evidence="1 2" key="2">
    <citation type="journal article" date="2016" name="Int. J. Syst. Evol. Microbiol.">
        <title>Taxonomy of haemolytic and/or proteolytic strains of the genus Acinetobacter with the proposal of Acinetobacter courvalinii sp. nov. (genomic species 14 sensu Bouvet &amp; Jeanjean), Acinetobacter dispersus sp. nov. (genomic species 17), Acinetobacter modestus sp. nov., Acinetobacter proteolyticus sp. nov. and Acinetobacter vivianii sp. nov.</title>
        <authorList>
            <person name="Nemec A."/>
            <person name="Radolfova-Krizova L."/>
            <person name="Maixnerova M."/>
            <person name="Vrestiakova E."/>
            <person name="Jezek P."/>
            <person name="Sedo O."/>
        </authorList>
    </citation>
    <scope>NUCLEOTIDE SEQUENCE [LARGE SCALE GENOMIC DNA]</scope>
    <source>
        <strain evidence="1 2">NIPH 236</strain>
    </source>
</reference>
<dbReference type="Proteomes" id="UP000013190">
    <property type="component" value="Unassembled WGS sequence"/>
</dbReference>
<organism evidence="1 2">
    <name type="scientific">Acinetobacter modestus</name>
    <dbReference type="NCBI Taxonomy" id="1776740"/>
    <lineage>
        <taxon>Bacteria</taxon>
        <taxon>Pseudomonadati</taxon>
        <taxon>Pseudomonadota</taxon>
        <taxon>Gammaproteobacteria</taxon>
        <taxon>Moraxellales</taxon>
        <taxon>Moraxellaceae</taxon>
        <taxon>Acinetobacter</taxon>
    </lineage>
</organism>
<dbReference type="GeneID" id="92836304"/>
<name>A0ABP2TWI2_9GAMM</name>
<accession>A0ABP2TWI2</accession>
<protein>
    <submittedName>
        <fullName evidence="1">Uncharacterized protein</fullName>
    </submittedName>
</protein>
<reference evidence="2" key="1">
    <citation type="submission" date="2013-02" db="EMBL/GenBank/DDBJ databases">
        <title>The Genome Sequence of Acinetobacter sp. NIPH 236.</title>
        <authorList>
            <consortium name="The Broad Institute Genome Sequencing Platform"/>
            <consortium name="The Broad Institute Genome Sequencing Center for Infectious Disease"/>
            <person name="Cerqueira G."/>
            <person name="Feldgarden M."/>
            <person name="Courvalin P."/>
            <person name="Perichon B."/>
            <person name="Grillot-Courvalin C."/>
            <person name="Clermont D."/>
            <person name="Rocha E."/>
            <person name="Yoon E.-J."/>
            <person name="Nemec A."/>
            <person name="Walker B."/>
            <person name="Young S.K."/>
            <person name="Zeng Q."/>
            <person name="Gargeya S."/>
            <person name="Fitzgerald M."/>
            <person name="Haas B."/>
            <person name="Abouelleil A."/>
            <person name="Alvarado L."/>
            <person name="Arachchi H.M."/>
            <person name="Berlin A.M."/>
            <person name="Chapman S.B."/>
            <person name="Dewar J."/>
            <person name="Goldberg J."/>
            <person name="Griggs A."/>
            <person name="Gujja S."/>
            <person name="Hansen M."/>
            <person name="Howarth C."/>
            <person name="Imamovic A."/>
            <person name="Larimer J."/>
            <person name="McCowan C."/>
            <person name="Murphy C."/>
            <person name="Neiman D."/>
            <person name="Pearson M."/>
            <person name="Priest M."/>
            <person name="Roberts A."/>
            <person name="Saif S."/>
            <person name="Shea T."/>
            <person name="Sisk P."/>
            <person name="Sykes S."/>
            <person name="Wortman J."/>
            <person name="Nusbaum C."/>
            <person name="Birren B."/>
        </authorList>
    </citation>
    <scope>NUCLEOTIDE SEQUENCE [LARGE SCALE GENOMIC DNA]</scope>
    <source>
        <strain evidence="2">NIPH 236</strain>
    </source>
</reference>
<dbReference type="EMBL" id="APOJ01000029">
    <property type="protein sequence ID" value="ENU26084.1"/>
    <property type="molecule type" value="Genomic_DNA"/>
</dbReference>
<gene>
    <name evidence="1" type="ORF">F992_02957</name>
</gene>
<dbReference type="RefSeq" id="WP_004663798.1">
    <property type="nucleotide sequence ID" value="NZ_BMDV01000006.1"/>
</dbReference>
<evidence type="ECO:0000313" key="1">
    <source>
        <dbReference type="EMBL" id="ENU26084.1"/>
    </source>
</evidence>
<comment type="caution">
    <text evidence="1">The sequence shown here is derived from an EMBL/GenBank/DDBJ whole genome shotgun (WGS) entry which is preliminary data.</text>
</comment>
<keyword evidence="2" id="KW-1185">Reference proteome</keyword>
<proteinExistence type="predicted"/>